<dbReference type="SUPFAM" id="SSF50156">
    <property type="entry name" value="PDZ domain-like"/>
    <property type="match status" value="1"/>
</dbReference>
<dbReference type="SUPFAM" id="SSF54211">
    <property type="entry name" value="Ribosomal protein S5 domain 2-like"/>
    <property type="match status" value="1"/>
</dbReference>
<name>A0A3G3K499_9BACL</name>
<dbReference type="NCBIfam" id="NF041438">
    <property type="entry name" value="SepM_fam_S16"/>
    <property type="match status" value="1"/>
</dbReference>
<accession>A0A3G3K499</accession>
<evidence type="ECO:0000313" key="2">
    <source>
        <dbReference type="EMBL" id="AYQ75313.1"/>
    </source>
</evidence>
<keyword evidence="3" id="KW-1185">Reference proteome</keyword>
<dbReference type="GO" id="GO:0006508">
    <property type="term" value="P:proteolysis"/>
    <property type="evidence" value="ECO:0007669"/>
    <property type="project" value="InterPro"/>
</dbReference>
<dbReference type="EMBL" id="CP033433">
    <property type="protein sequence ID" value="AYQ75313.1"/>
    <property type="molecule type" value="Genomic_DNA"/>
</dbReference>
<evidence type="ECO:0000259" key="1">
    <source>
        <dbReference type="PROSITE" id="PS50106"/>
    </source>
</evidence>
<dbReference type="InterPro" id="IPR014721">
    <property type="entry name" value="Ribsml_uS5_D2-typ_fold_subgr"/>
</dbReference>
<dbReference type="KEGG" id="coh:EAV92_23885"/>
<dbReference type="AlphaFoldDB" id="A0A3G3K499"/>
<organism evidence="2 3">
    <name type="scientific">Cohnella candidum</name>
    <dbReference type="NCBI Taxonomy" id="2674991"/>
    <lineage>
        <taxon>Bacteria</taxon>
        <taxon>Bacillati</taxon>
        <taxon>Bacillota</taxon>
        <taxon>Bacilli</taxon>
        <taxon>Bacillales</taxon>
        <taxon>Paenibacillaceae</taxon>
        <taxon>Cohnella</taxon>
    </lineage>
</organism>
<dbReference type="Gene3D" id="2.30.42.10">
    <property type="match status" value="1"/>
</dbReference>
<feature type="domain" description="PDZ" evidence="1">
    <location>
        <begin position="108"/>
        <end position="179"/>
    </location>
</feature>
<gene>
    <name evidence="2" type="ORF">EAV92_23885</name>
</gene>
<dbReference type="InterPro" id="IPR008269">
    <property type="entry name" value="Lon_proteolytic"/>
</dbReference>
<dbReference type="InterPro" id="IPR036034">
    <property type="entry name" value="PDZ_sf"/>
</dbReference>
<dbReference type="GO" id="GO:0004252">
    <property type="term" value="F:serine-type endopeptidase activity"/>
    <property type="evidence" value="ECO:0007669"/>
    <property type="project" value="InterPro"/>
</dbReference>
<dbReference type="SMART" id="SM00228">
    <property type="entry name" value="PDZ"/>
    <property type="match status" value="1"/>
</dbReference>
<dbReference type="CDD" id="cd06779">
    <property type="entry name" value="cpPDZ_Deg_HtrA-like"/>
    <property type="match status" value="1"/>
</dbReference>
<dbReference type="Pfam" id="PF05362">
    <property type="entry name" value="Lon_C"/>
    <property type="match status" value="1"/>
</dbReference>
<dbReference type="RefSeq" id="WP_123043394.1">
    <property type="nucleotide sequence ID" value="NZ_CP033433.1"/>
</dbReference>
<proteinExistence type="predicted"/>
<dbReference type="PROSITE" id="PS50106">
    <property type="entry name" value="PDZ"/>
    <property type="match status" value="1"/>
</dbReference>
<dbReference type="GO" id="GO:0004176">
    <property type="term" value="F:ATP-dependent peptidase activity"/>
    <property type="evidence" value="ECO:0007669"/>
    <property type="project" value="InterPro"/>
</dbReference>
<dbReference type="InterPro" id="IPR020568">
    <property type="entry name" value="Ribosomal_Su5_D2-typ_SF"/>
</dbReference>
<dbReference type="InterPro" id="IPR001478">
    <property type="entry name" value="PDZ"/>
</dbReference>
<dbReference type="Proteomes" id="UP000269097">
    <property type="component" value="Chromosome"/>
</dbReference>
<sequence>MSTPKASFFRRYLTAIILVILLLVVGAAQFLSWPYVIYGPGSAEPVHPRVETGHKLDEKGSILFTTVSTYSKPSALSLAYAWLNPRMDIHTEQEATGGTTNMAAYRNLLSWMRDSSEATAMLAAYGAMDRKIDVQQKGVIVVNFLKESKADDNGLQEGDIITSVDGKATLKAEDLVAALSSRKPGDKVQLAGTRGGKPFKVTVPLIEMPDTHRPGIGFQNNSVIKVTPPDPVKFDFNDVGGPSAGLMMTIEIVAQLTGEDLSRGYRIAGTGTIDGDGQVGLIGGIQYKLMAADKENVDYFLVPYTQYGIENWKNGQSPSQTVTSIHSVVQGFDNWNTAEKTVKDLKLKPKLVPVSSLKDALAFLRSLPPKK</sequence>
<evidence type="ECO:0000313" key="3">
    <source>
        <dbReference type="Proteomes" id="UP000269097"/>
    </source>
</evidence>
<dbReference type="Gene3D" id="3.30.230.10">
    <property type="match status" value="1"/>
</dbReference>
<reference evidence="2 3" key="1">
    <citation type="submission" date="2018-10" db="EMBL/GenBank/DDBJ databases">
        <title>Genome Sequence of Cohnella sp.</title>
        <authorList>
            <person name="Srinivasan S."/>
            <person name="Kim M.K."/>
        </authorList>
    </citation>
    <scope>NUCLEOTIDE SEQUENCE [LARGE SCALE GENOMIC DNA]</scope>
    <source>
        <strain evidence="2 3">18JY8-7</strain>
    </source>
</reference>
<dbReference type="Pfam" id="PF13180">
    <property type="entry name" value="PDZ_2"/>
    <property type="match status" value="1"/>
</dbReference>
<protein>
    <submittedName>
        <fullName evidence="2">PDZ domain-containing protein</fullName>
    </submittedName>
</protein>